<name>A0A0B7APX9_9EUPU</name>
<sequence length="61" mass="7098">MLYQIPQNQQLSQLFTNTRLTPSNEETNEILKSSACKYFSTVHCTSRAECLRGRKRSVFNQ</sequence>
<gene>
    <name evidence="1" type="primary">ORF128737</name>
</gene>
<dbReference type="AlphaFoldDB" id="A0A0B7APX9"/>
<dbReference type="EMBL" id="HACG01035065">
    <property type="protein sequence ID" value="CEK81930.1"/>
    <property type="molecule type" value="Transcribed_RNA"/>
</dbReference>
<reference evidence="1" key="1">
    <citation type="submission" date="2014-12" db="EMBL/GenBank/DDBJ databases">
        <title>Insight into the proteome of Arion vulgaris.</title>
        <authorList>
            <person name="Aradska J."/>
            <person name="Bulat T."/>
            <person name="Smidak R."/>
            <person name="Sarate P."/>
            <person name="Gangsoo J."/>
            <person name="Sialana F."/>
            <person name="Bilban M."/>
            <person name="Lubec G."/>
        </authorList>
    </citation>
    <scope>NUCLEOTIDE SEQUENCE</scope>
    <source>
        <tissue evidence="1">Skin</tissue>
    </source>
</reference>
<protein>
    <submittedName>
        <fullName evidence="1">Uncharacterized protein</fullName>
    </submittedName>
</protein>
<accession>A0A0B7APX9</accession>
<proteinExistence type="predicted"/>
<organism evidence="1">
    <name type="scientific">Arion vulgaris</name>
    <dbReference type="NCBI Taxonomy" id="1028688"/>
    <lineage>
        <taxon>Eukaryota</taxon>
        <taxon>Metazoa</taxon>
        <taxon>Spiralia</taxon>
        <taxon>Lophotrochozoa</taxon>
        <taxon>Mollusca</taxon>
        <taxon>Gastropoda</taxon>
        <taxon>Heterobranchia</taxon>
        <taxon>Euthyneura</taxon>
        <taxon>Panpulmonata</taxon>
        <taxon>Eupulmonata</taxon>
        <taxon>Stylommatophora</taxon>
        <taxon>Helicina</taxon>
        <taxon>Arionoidea</taxon>
        <taxon>Arionidae</taxon>
        <taxon>Arion</taxon>
    </lineage>
</organism>
<evidence type="ECO:0000313" key="1">
    <source>
        <dbReference type="EMBL" id="CEK81930.1"/>
    </source>
</evidence>